<evidence type="ECO:0000256" key="3">
    <source>
        <dbReference type="SAM" id="Phobius"/>
    </source>
</evidence>
<dbReference type="Proteomes" id="UP000824136">
    <property type="component" value="Unassembled WGS sequence"/>
</dbReference>
<dbReference type="SMART" id="SM00563">
    <property type="entry name" value="PlsC"/>
    <property type="match status" value="1"/>
</dbReference>
<evidence type="ECO:0000256" key="2">
    <source>
        <dbReference type="ARBA" id="ARBA00023315"/>
    </source>
</evidence>
<keyword evidence="2 5" id="KW-0012">Acyltransferase</keyword>
<dbReference type="PANTHER" id="PTHR10434">
    <property type="entry name" value="1-ACYL-SN-GLYCEROL-3-PHOSPHATE ACYLTRANSFERASE"/>
    <property type="match status" value="1"/>
</dbReference>
<keyword evidence="1" id="KW-0808">Transferase</keyword>
<dbReference type="PANTHER" id="PTHR10434:SF66">
    <property type="entry name" value="PHOSPHOLIPID_GLYCEROL ACYLTRANSFERASE DOMAIN-CONTAINING PROTEIN"/>
    <property type="match status" value="1"/>
</dbReference>
<dbReference type="SUPFAM" id="SSF69593">
    <property type="entry name" value="Glycerol-3-phosphate (1)-acyltransferase"/>
    <property type="match status" value="1"/>
</dbReference>
<keyword evidence="3" id="KW-1133">Transmembrane helix</keyword>
<gene>
    <name evidence="5" type="ORF">IAC39_04965</name>
</gene>
<feature type="transmembrane region" description="Helical" evidence="3">
    <location>
        <begin position="12"/>
        <end position="30"/>
    </location>
</feature>
<sequence>MKIKNNKKLGRPMPVIYHLFFWLSAMYIRLRGVKITVDRSGLKGLKGPALFLCPHISLKDHIIVGYALLPRRLTFILSEHFISIPVLGKILKNWGHIITKKMFCSDVSTIVGIMRAKKENNIIVMFPEGRLNAVAHSQPVADGTAELVKKLGIDVYSVVGNGAALVFPKWGEKYRRGRIDIKSYKLLDTAEISRMTVADISNTIDRAIYHDDEKAMAGVRYRCSDTSKGLETILYKCPECMGESCITAGGGKIRCSMCGFETTLSDDYRLDYEKLKSVNEWFYWQRDQLDLNAVLSDDVKIGTVGEDGIMDFNAGKGHITLDREKICLNGELYGSPLQFSIKTSSIAGMPYTPNREFDIYYQKKLLYIMPVDKNQIVKYVTMVDRLTEERKKPASGL</sequence>
<reference evidence="5" key="2">
    <citation type="journal article" date="2021" name="PeerJ">
        <title>Extensive microbial diversity within the chicken gut microbiome revealed by metagenomics and culture.</title>
        <authorList>
            <person name="Gilroy R."/>
            <person name="Ravi A."/>
            <person name="Getino M."/>
            <person name="Pursley I."/>
            <person name="Horton D.L."/>
            <person name="Alikhan N.F."/>
            <person name="Baker D."/>
            <person name="Gharbi K."/>
            <person name="Hall N."/>
            <person name="Watson M."/>
            <person name="Adriaenssens E.M."/>
            <person name="Foster-Nyarko E."/>
            <person name="Jarju S."/>
            <person name="Secka A."/>
            <person name="Antonio M."/>
            <person name="Oren A."/>
            <person name="Chaudhuri R.R."/>
            <person name="La Ragione R."/>
            <person name="Hildebrand F."/>
            <person name="Pallen M.J."/>
        </authorList>
    </citation>
    <scope>NUCLEOTIDE SEQUENCE</scope>
    <source>
        <strain evidence="5">CHK33-4379</strain>
    </source>
</reference>
<comment type="caution">
    <text evidence="5">The sequence shown here is derived from an EMBL/GenBank/DDBJ whole genome shotgun (WGS) entry which is preliminary data.</text>
</comment>
<evidence type="ECO:0000313" key="6">
    <source>
        <dbReference type="Proteomes" id="UP000824136"/>
    </source>
</evidence>
<keyword evidence="3" id="KW-0812">Transmembrane</keyword>
<protein>
    <submittedName>
        <fullName evidence="5">1-acyl-sn-glycerol-3-phosphate acyltransferase</fullName>
    </submittedName>
</protein>
<evidence type="ECO:0000256" key="1">
    <source>
        <dbReference type="ARBA" id="ARBA00022679"/>
    </source>
</evidence>
<evidence type="ECO:0000259" key="4">
    <source>
        <dbReference type="SMART" id="SM00563"/>
    </source>
</evidence>
<feature type="domain" description="Phospholipid/glycerol acyltransferase" evidence="4">
    <location>
        <begin position="49"/>
        <end position="163"/>
    </location>
</feature>
<proteinExistence type="predicted"/>
<dbReference type="GO" id="GO:0006654">
    <property type="term" value="P:phosphatidic acid biosynthetic process"/>
    <property type="evidence" value="ECO:0007669"/>
    <property type="project" value="TreeGrafter"/>
</dbReference>
<dbReference type="GO" id="GO:0003841">
    <property type="term" value="F:1-acylglycerol-3-phosphate O-acyltransferase activity"/>
    <property type="evidence" value="ECO:0007669"/>
    <property type="project" value="TreeGrafter"/>
</dbReference>
<dbReference type="EMBL" id="DVLL01000019">
    <property type="protein sequence ID" value="HIT59041.1"/>
    <property type="molecule type" value="Genomic_DNA"/>
</dbReference>
<dbReference type="CDD" id="cd07989">
    <property type="entry name" value="LPLAT_AGPAT-like"/>
    <property type="match status" value="1"/>
</dbReference>
<dbReference type="AlphaFoldDB" id="A0A9D1GT96"/>
<evidence type="ECO:0000313" key="5">
    <source>
        <dbReference type="EMBL" id="HIT59041.1"/>
    </source>
</evidence>
<name>A0A9D1GT96_9FIRM</name>
<organism evidence="5 6">
    <name type="scientific">Candidatus Faeciplasma pullistercoris</name>
    <dbReference type="NCBI Taxonomy" id="2840800"/>
    <lineage>
        <taxon>Bacteria</taxon>
        <taxon>Bacillati</taxon>
        <taxon>Bacillota</taxon>
        <taxon>Clostridia</taxon>
        <taxon>Eubacteriales</taxon>
        <taxon>Oscillospiraceae</taxon>
        <taxon>Oscillospiraceae incertae sedis</taxon>
        <taxon>Candidatus Faeciplasma</taxon>
    </lineage>
</organism>
<reference evidence="5" key="1">
    <citation type="submission" date="2020-10" db="EMBL/GenBank/DDBJ databases">
        <authorList>
            <person name="Gilroy R."/>
        </authorList>
    </citation>
    <scope>NUCLEOTIDE SEQUENCE</scope>
    <source>
        <strain evidence="5">CHK33-4379</strain>
    </source>
</reference>
<accession>A0A9D1GT96</accession>
<keyword evidence="3" id="KW-0472">Membrane</keyword>
<dbReference type="Pfam" id="PF01553">
    <property type="entry name" value="Acyltransferase"/>
    <property type="match status" value="1"/>
</dbReference>
<dbReference type="InterPro" id="IPR002123">
    <property type="entry name" value="Plipid/glycerol_acylTrfase"/>
</dbReference>